<reference evidence="1" key="2">
    <citation type="journal article" date="2015" name="Fish Shellfish Immunol.">
        <title>Early steps in the European eel (Anguilla anguilla)-Vibrio vulnificus interaction in the gills: Role of the RtxA13 toxin.</title>
        <authorList>
            <person name="Callol A."/>
            <person name="Pajuelo D."/>
            <person name="Ebbesson L."/>
            <person name="Teles M."/>
            <person name="MacKenzie S."/>
            <person name="Amaro C."/>
        </authorList>
    </citation>
    <scope>NUCLEOTIDE SEQUENCE</scope>
</reference>
<accession>A0A0E9W5E2</accession>
<reference evidence="1" key="1">
    <citation type="submission" date="2014-11" db="EMBL/GenBank/DDBJ databases">
        <authorList>
            <person name="Amaro Gonzalez C."/>
        </authorList>
    </citation>
    <scope>NUCLEOTIDE SEQUENCE</scope>
</reference>
<name>A0A0E9W5E2_ANGAN</name>
<proteinExistence type="predicted"/>
<evidence type="ECO:0000313" key="1">
    <source>
        <dbReference type="EMBL" id="JAH84703.1"/>
    </source>
</evidence>
<organism evidence="1">
    <name type="scientific">Anguilla anguilla</name>
    <name type="common">European freshwater eel</name>
    <name type="synonym">Muraena anguilla</name>
    <dbReference type="NCBI Taxonomy" id="7936"/>
    <lineage>
        <taxon>Eukaryota</taxon>
        <taxon>Metazoa</taxon>
        <taxon>Chordata</taxon>
        <taxon>Craniata</taxon>
        <taxon>Vertebrata</taxon>
        <taxon>Euteleostomi</taxon>
        <taxon>Actinopterygii</taxon>
        <taxon>Neopterygii</taxon>
        <taxon>Teleostei</taxon>
        <taxon>Anguilliformes</taxon>
        <taxon>Anguillidae</taxon>
        <taxon>Anguilla</taxon>
    </lineage>
</organism>
<dbReference type="EMBL" id="GBXM01023874">
    <property type="protein sequence ID" value="JAH84703.1"/>
    <property type="molecule type" value="Transcribed_RNA"/>
</dbReference>
<sequence length="11" mass="1334">MGVNWVRMRGK</sequence>
<protein>
    <submittedName>
        <fullName evidence="1">Uncharacterized protein</fullName>
    </submittedName>
</protein>